<evidence type="ECO:0000256" key="2">
    <source>
        <dbReference type="ARBA" id="ARBA00006370"/>
    </source>
</evidence>
<dbReference type="InterPro" id="IPR039670">
    <property type="entry name" value="NPC2-like"/>
</dbReference>
<feature type="chain" id="PRO_5043877954" description="Phosphatidylglycerol/phosphatidylinositol transfer protein" evidence="8">
    <location>
        <begin position="39"/>
        <end position="191"/>
    </location>
</feature>
<dbReference type="CDD" id="cd00917">
    <property type="entry name" value="PG-PI_TP"/>
    <property type="match status" value="1"/>
</dbReference>
<dbReference type="EMBL" id="JASBNA010000002">
    <property type="protein sequence ID" value="KAK7694832.1"/>
    <property type="molecule type" value="Genomic_DNA"/>
</dbReference>
<reference evidence="10 11" key="1">
    <citation type="submission" date="2022-09" db="EMBL/GenBank/DDBJ databases">
        <authorList>
            <person name="Palmer J.M."/>
        </authorList>
    </citation>
    <scope>NUCLEOTIDE SEQUENCE [LARGE SCALE GENOMIC DNA]</scope>
    <source>
        <strain evidence="10 11">DSM 7382</strain>
    </source>
</reference>
<evidence type="ECO:0000313" key="10">
    <source>
        <dbReference type="EMBL" id="KAK7694832.1"/>
    </source>
</evidence>
<dbReference type="InterPro" id="IPR003172">
    <property type="entry name" value="ML_dom"/>
</dbReference>
<dbReference type="PANTHER" id="PTHR11306">
    <property type="entry name" value="NIEMANN PICK TYPE C2 PROTEIN NPC2-RELATED"/>
    <property type="match status" value="1"/>
</dbReference>
<dbReference type="SMART" id="SM00737">
    <property type="entry name" value="ML"/>
    <property type="match status" value="1"/>
</dbReference>
<dbReference type="InterPro" id="IPR014756">
    <property type="entry name" value="Ig_E-set"/>
</dbReference>
<keyword evidence="5" id="KW-0813">Transport</keyword>
<sequence length="191" mass="20852">MTLAGAPQAIQVASNHHILMARFSILSVLLASSLLALATPLESQNALQTSMSDKWKWSDCGAASNPIHIQEIEISPDPPKPGEDLTVKVKGVASERVEDGAYAEVAVKVGRIKILQKEIDLCEEARNAETSIQCPVEEGQYTVVHTVTLPKEIPPAPFNVHIDGYTVDDEDLVCLDLSIDFRKTPGRLLNW</sequence>
<keyword evidence="11" id="KW-1185">Reference proteome</keyword>
<evidence type="ECO:0000259" key="9">
    <source>
        <dbReference type="SMART" id="SM00737"/>
    </source>
</evidence>
<dbReference type="PANTHER" id="PTHR11306:SF0">
    <property type="entry name" value="PHOSPHATIDYLGLYCEROL_PHOSPHATIDYLINOSITOL TRANSFER PROTEIN"/>
    <property type="match status" value="1"/>
</dbReference>
<keyword evidence="6 8" id="KW-0732">Signal</keyword>
<dbReference type="GO" id="GO:0032934">
    <property type="term" value="F:sterol binding"/>
    <property type="evidence" value="ECO:0007669"/>
    <property type="project" value="InterPro"/>
</dbReference>
<name>A0AAW0GSB7_9APHY</name>
<evidence type="ECO:0000256" key="5">
    <source>
        <dbReference type="ARBA" id="ARBA00022448"/>
    </source>
</evidence>
<evidence type="ECO:0000256" key="8">
    <source>
        <dbReference type="SAM" id="SignalP"/>
    </source>
</evidence>
<evidence type="ECO:0000256" key="1">
    <source>
        <dbReference type="ARBA" id="ARBA00002053"/>
    </source>
</evidence>
<dbReference type="SUPFAM" id="SSF81296">
    <property type="entry name" value="E set domains"/>
    <property type="match status" value="1"/>
</dbReference>
<dbReference type="Gene3D" id="2.70.220.10">
    <property type="entry name" value="Ganglioside GM2 activator"/>
    <property type="match status" value="1"/>
</dbReference>
<feature type="signal peptide" evidence="8">
    <location>
        <begin position="1"/>
        <end position="38"/>
    </location>
</feature>
<dbReference type="AlphaFoldDB" id="A0AAW0GSB7"/>
<evidence type="ECO:0000256" key="4">
    <source>
        <dbReference type="ARBA" id="ARBA00016056"/>
    </source>
</evidence>
<comment type="similarity">
    <text evidence="2">Belongs to the NPC2 family.</text>
</comment>
<evidence type="ECO:0000256" key="6">
    <source>
        <dbReference type="ARBA" id="ARBA00022729"/>
    </source>
</evidence>
<comment type="subunit">
    <text evidence="3">Monomer.</text>
</comment>
<comment type="caution">
    <text evidence="10">The sequence shown here is derived from an EMBL/GenBank/DDBJ whole genome shotgun (WGS) entry which is preliminary data.</text>
</comment>
<dbReference type="InterPro" id="IPR036846">
    <property type="entry name" value="GM2-AP_sf"/>
</dbReference>
<proteinExistence type="inferred from homology"/>
<evidence type="ECO:0000256" key="3">
    <source>
        <dbReference type="ARBA" id="ARBA00011245"/>
    </source>
</evidence>
<dbReference type="Pfam" id="PF02221">
    <property type="entry name" value="E1_DerP2_DerF2"/>
    <property type="match status" value="1"/>
</dbReference>
<evidence type="ECO:0000313" key="11">
    <source>
        <dbReference type="Proteomes" id="UP001385951"/>
    </source>
</evidence>
<gene>
    <name evidence="10" type="ORF">QCA50_002020</name>
</gene>
<dbReference type="Proteomes" id="UP001385951">
    <property type="component" value="Unassembled WGS sequence"/>
</dbReference>
<accession>A0AAW0GSB7</accession>
<dbReference type="InterPro" id="IPR033917">
    <property type="entry name" value="ML_PG-PI_TP"/>
</dbReference>
<dbReference type="GO" id="GO:0032366">
    <property type="term" value="P:intracellular sterol transport"/>
    <property type="evidence" value="ECO:0007669"/>
    <property type="project" value="InterPro"/>
</dbReference>
<protein>
    <recommendedName>
        <fullName evidence="4">Phosphatidylglycerol/phosphatidylinositol transfer protein</fullName>
    </recommendedName>
</protein>
<organism evidence="10 11">
    <name type="scientific">Cerrena zonata</name>
    <dbReference type="NCBI Taxonomy" id="2478898"/>
    <lineage>
        <taxon>Eukaryota</taxon>
        <taxon>Fungi</taxon>
        <taxon>Dikarya</taxon>
        <taxon>Basidiomycota</taxon>
        <taxon>Agaricomycotina</taxon>
        <taxon>Agaricomycetes</taxon>
        <taxon>Polyporales</taxon>
        <taxon>Cerrenaceae</taxon>
        <taxon>Cerrena</taxon>
    </lineage>
</organism>
<comment type="function">
    <text evidence="1">Catalyzes the intermembrane transfer of phosphatidylglycerol and phosphatidylinositol.</text>
</comment>
<evidence type="ECO:0000256" key="7">
    <source>
        <dbReference type="ARBA" id="ARBA00023055"/>
    </source>
</evidence>
<keyword evidence="7" id="KW-0445">Lipid transport</keyword>
<feature type="domain" description="MD-2-related lipid-recognition" evidence="9">
    <location>
        <begin position="57"/>
        <end position="179"/>
    </location>
</feature>